<dbReference type="InterPro" id="IPR007497">
    <property type="entry name" value="SIMPL/DUF541"/>
</dbReference>
<sequence length="224" mass="24475">MTAPLFSHSNRPSIEVTGEGTVSAAPNKAIIVLGVITESPSLSTAQSENASAVTNVINALLRLNIPREQIQTVTYRIEIQYNYEDGTQIFRGYQVTHLLQITIDRVEQTGLVVDTAVNSGANFVSSIRFTIANSEIYYNQALSTAIQNAGNKANTIARTLGATLVRTPVKITEETRFIEPPIPFQASLLTEGAAIPTPIQPGELEIRAVVRAQYTFFDRSFPSY</sequence>
<dbReference type="PANTHER" id="PTHR34387:SF1">
    <property type="entry name" value="PERIPLASMIC IMMUNOGENIC PROTEIN"/>
    <property type="match status" value="1"/>
</dbReference>
<evidence type="ECO:0008006" key="3">
    <source>
        <dbReference type="Google" id="ProtNLM"/>
    </source>
</evidence>
<dbReference type="AlphaFoldDB" id="A0A0D5NQG0"/>
<dbReference type="Gene3D" id="3.30.110.170">
    <property type="entry name" value="Protein of unknown function (DUF541), domain 1"/>
    <property type="match status" value="1"/>
</dbReference>
<dbReference type="OrthoDB" id="9785192at2"/>
<dbReference type="GO" id="GO:0006974">
    <property type="term" value="P:DNA damage response"/>
    <property type="evidence" value="ECO:0007669"/>
    <property type="project" value="TreeGrafter"/>
</dbReference>
<dbReference type="KEGG" id="pbj:VN24_04765"/>
<reference evidence="1 2" key="1">
    <citation type="journal article" date="2015" name="J. Biotechnol.">
        <title>Complete genome sequence of Paenibacillus beijingensis 7188(T) (=DSM 24997(T)), a novel rhizobacterium from jujube garden soil.</title>
        <authorList>
            <person name="Kwak Y."/>
            <person name="Shin J.H."/>
        </authorList>
    </citation>
    <scope>NUCLEOTIDE SEQUENCE [LARGE SCALE GENOMIC DNA]</scope>
    <source>
        <strain evidence="1 2">DSM 24997</strain>
    </source>
</reference>
<evidence type="ECO:0000313" key="1">
    <source>
        <dbReference type="EMBL" id="AJY77506.1"/>
    </source>
</evidence>
<dbReference type="InterPro" id="IPR052022">
    <property type="entry name" value="26kDa_periplasmic_antigen"/>
</dbReference>
<dbReference type="Pfam" id="PF04402">
    <property type="entry name" value="SIMPL"/>
    <property type="match status" value="1"/>
</dbReference>
<protein>
    <recommendedName>
        <fullName evidence="3">Periplasmic immunogenic protein</fullName>
    </recommendedName>
</protein>
<reference evidence="2" key="2">
    <citation type="submission" date="2015-03" db="EMBL/GenBank/DDBJ databases">
        <title>Genome sequence of Paenibacillus beijingensis strain DSM 24997T.</title>
        <authorList>
            <person name="Kwak Y."/>
            <person name="Shin J.-H."/>
        </authorList>
    </citation>
    <scope>NUCLEOTIDE SEQUENCE [LARGE SCALE GENOMIC DNA]</scope>
    <source>
        <strain evidence="2">DSM 24997</strain>
    </source>
</reference>
<dbReference type="Gene3D" id="3.30.70.2970">
    <property type="entry name" value="Protein of unknown function (DUF541), domain 2"/>
    <property type="match status" value="1"/>
</dbReference>
<dbReference type="HOGENOM" id="CLU_080344_1_2_9"/>
<name>A0A0D5NQG0_9BACL</name>
<dbReference type="Proteomes" id="UP000032633">
    <property type="component" value="Chromosome"/>
</dbReference>
<dbReference type="EMBL" id="CP011058">
    <property type="protein sequence ID" value="AJY77506.1"/>
    <property type="molecule type" value="Genomic_DNA"/>
</dbReference>
<keyword evidence="2" id="KW-1185">Reference proteome</keyword>
<accession>A0A0D5NQG0</accession>
<organism evidence="1 2">
    <name type="scientific">Paenibacillus beijingensis</name>
    <dbReference type="NCBI Taxonomy" id="1126833"/>
    <lineage>
        <taxon>Bacteria</taxon>
        <taxon>Bacillati</taxon>
        <taxon>Bacillota</taxon>
        <taxon>Bacilli</taxon>
        <taxon>Bacillales</taxon>
        <taxon>Paenibacillaceae</taxon>
        <taxon>Paenibacillus</taxon>
    </lineage>
</organism>
<gene>
    <name evidence="1" type="ORF">VN24_04765</name>
</gene>
<dbReference type="PATRIC" id="fig|1126833.4.peg.1053"/>
<evidence type="ECO:0000313" key="2">
    <source>
        <dbReference type="Proteomes" id="UP000032633"/>
    </source>
</evidence>
<dbReference type="PANTHER" id="PTHR34387">
    <property type="entry name" value="SLR1258 PROTEIN"/>
    <property type="match status" value="1"/>
</dbReference>
<proteinExistence type="predicted"/>